<keyword evidence="3" id="KW-1185">Reference proteome</keyword>
<dbReference type="EMBL" id="JAJMLW010000002">
    <property type="protein sequence ID" value="MCI2242077.1"/>
    <property type="molecule type" value="Genomic_DNA"/>
</dbReference>
<evidence type="ECO:0000259" key="1">
    <source>
        <dbReference type="Pfam" id="PF18734"/>
    </source>
</evidence>
<dbReference type="InterPro" id="IPR040704">
    <property type="entry name" value="HEPN_AbiU2"/>
</dbReference>
<proteinExistence type="predicted"/>
<dbReference type="Pfam" id="PF18734">
    <property type="entry name" value="HEPN_AbiU2"/>
    <property type="match status" value="1"/>
</dbReference>
<protein>
    <recommendedName>
        <fullName evidence="1">HEPN AbiU2-like domain-containing protein</fullName>
    </recommendedName>
</protein>
<reference evidence="2" key="1">
    <citation type="submission" date="2021-11" db="EMBL/GenBank/DDBJ databases">
        <title>A Novel Adlercreutzia Species, isolated from a Allomyrina dichotoma larva feces.</title>
        <authorList>
            <person name="Suh M.K."/>
        </authorList>
    </citation>
    <scope>NUCLEOTIDE SEQUENCE</scope>
    <source>
        <strain evidence="2">JBNU-10</strain>
    </source>
</reference>
<accession>A0ABS9WIJ9</accession>
<comment type="caution">
    <text evidence="2">The sequence shown here is derived from an EMBL/GenBank/DDBJ whole genome shotgun (WGS) entry which is preliminary data.</text>
</comment>
<gene>
    <name evidence="2" type="ORF">LPT13_06910</name>
</gene>
<evidence type="ECO:0000313" key="3">
    <source>
        <dbReference type="Proteomes" id="UP001430755"/>
    </source>
</evidence>
<dbReference type="RefSeq" id="WP_242164937.1">
    <property type="nucleotide sequence ID" value="NZ_JAJMLW010000002.1"/>
</dbReference>
<dbReference type="Proteomes" id="UP001430755">
    <property type="component" value="Unassembled WGS sequence"/>
</dbReference>
<feature type="domain" description="HEPN AbiU2-like" evidence="1">
    <location>
        <begin position="23"/>
        <end position="168"/>
    </location>
</feature>
<organism evidence="2 3">
    <name type="scientific">Adlercreutzia faecimuris</name>
    <dbReference type="NCBI Taxonomy" id="2897341"/>
    <lineage>
        <taxon>Bacteria</taxon>
        <taxon>Bacillati</taxon>
        <taxon>Actinomycetota</taxon>
        <taxon>Coriobacteriia</taxon>
        <taxon>Eggerthellales</taxon>
        <taxon>Eggerthellaceae</taxon>
        <taxon>Adlercreutzia</taxon>
    </lineage>
</organism>
<sequence>MQSSLFKECEERYGDGSEIGFLVACLLDELFLIELIKNYYVEMFCKDEARVDALNRVAGVLSATIQDSLLDEMTIRLARLVDRESIFGNDTFTLNRFDSFKEGAADPGLYAEKLEAAKVGIASAFRDIRNQRLAHLQLDNLRDDSKYSYAEMTLVTNALEQCEAFVVEAETQFGITRKHFPSHEESKEVDLLFDVLDKGYDQIVPRKWWKRTSPE</sequence>
<name>A0ABS9WIJ9_9ACTN</name>
<evidence type="ECO:0000313" key="2">
    <source>
        <dbReference type="EMBL" id="MCI2242077.1"/>
    </source>
</evidence>